<evidence type="ECO:0000313" key="1">
    <source>
        <dbReference type="EMBL" id="KAI7728141.1"/>
    </source>
</evidence>
<sequence>MLCDMWNNMGGLNTGYRHYWIVNDDSVKAKKDGADDTFKWQICYFLNHHEDLVIHIQTLHQLCIHLVMQEQMKAVAWKVLLWKVTVSLSILANITKELNSNLVLSNNEVGGPNVMEDGDTGSYERLTSDALEKEFSKTLEVGDILGARLQNCEDLVSDFIINEGLQVGVRTLTVNGD</sequence>
<dbReference type="Proteomes" id="UP001206925">
    <property type="component" value="Unassembled WGS sequence"/>
</dbReference>
<comment type="caution">
    <text evidence="1">The sequence shown here is derived from an EMBL/GenBank/DDBJ whole genome shotgun (WGS) entry which is preliminary data.</text>
</comment>
<dbReference type="AlphaFoldDB" id="A0AAD5G5C5"/>
<protein>
    <submittedName>
        <fullName evidence="1">Uncharacterized protein</fullName>
    </submittedName>
</protein>
<name>A0AAD5G5C5_AMBAR</name>
<evidence type="ECO:0000313" key="2">
    <source>
        <dbReference type="Proteomes" id="UP001206925"/>
    </source>
</evidence>
<dbReference type="EMBL" id="JAMZMK010011267">
    <property type="protein sequence ID" value="KAI7728141.1"/>
    <property type="molecule type" value="Genomic_DNA"/>
</dbReference>
<reference evidence="1" key="1">
    <citation type="submission" date="2022-06" db="EMBL/GenBank/DDBJ databases">
        <title>Uncovering the hologenomic basis of an extraordinary plant invasion.</title>
        <authorList>
            <person name="Bieker V.C."/>
            <person name="Martin M.D."/>
            <person name="Gilbert T."/>
            <person name="Hodgins K."/>
            <person name="Battlay P."/>
            <person name="Petersen B."/>
            <person name="Wilson J."/>
        </authorList>
    </citation>
    <scope>NUCLEOTIDE SEQUENCE</scope>
    <source>
        <strain evidence="1">AA19_3_7</strain>
        <tissue evidence="1">Leaf</tissue>
    </source>
</reference>
<accession>A0AAD5G5C5</accession>
<organism evidence="1 2">
    <name type="scientific">Ambrosia artemisiifolia</name>
    <name type="common">Common ragweed</name>
    <dbReference type="NCBI Taxonomy" id="4212"/>
    <lineage>
        <taxon>Eukaryota</taxon>
        <taxon>Viridiplantae</taxon>
        <taxon>Streptophyta</taxon>
        <taxon>Embryophyta</taxon>
        <taxon>Tracheophyta</taxon>
        <taxon>Spermatophyta</taxon>
        <taxon>Magnoliopsida</taxon>
        <taxon>eudicotyledons</taxon>
        <taxon>Gunneridae</taxon>
        <taxon>Pentapetalae</taxon>
        <taxon>asterids</taxon>
        <taxon>campanulids</taxon>
        <taxon>Asterales</taxon>
        <taxon>Asteraceae</taxon>
        <taxon>Asteroideae</taxon>
        <taxon>Heliantheae alliance</taxon>
        <taxon>Heliantheae</taxon>
        <taxon>Ambrosia</taxon>
    </lineage>
</organism>
<gene>
    <name evidence="1" type="ORF">M8C21_007136</name>
</gene>
<proteinExistence type="predicted"/>
<keyword evidence="2" id="KW-1185">Reference proteome</keyword>